<protein>
    <submittedName>
        <fullName evidence="12">Uncharacterized protein</fullName>
    </submittedName>
</protein>
<evidence type="ECO:0000313" key="13">
    <source>
        <dbReference type="Proteomes" id="UP000682733"/>
    </source>
</evidence>
<keyword evidence="3 8" id="KW-0812">Transmembrane</keyword>
<dbReference type="EMBL" id="CAJNOK010000870">
    <property type="protein sequence ID" value="CAF0780312.1"/>
    <property type="molecule type" value="Genomic_DNA"/>
</dbReference>
<evidence type="ECO:0000256" key="8">
    <source>
        <dbReference type="SAM" id="Phobius"/>
    </source>
</evidence>
<proteinExistence type="predicted"/>
<comment type="caution">
    <text evidence="12">The sequence shown here is derived from an EMBL/GenBank/DDBJ whole genome shotgun (WGS) entry which is preliminary data.</text>
</comment>
<evidence type="ECO:0000259" key="10">
    <source>
        <dbReference type="Pfam" id="PF25508"/>
    </source>
</evidence>
<dbReference type="PANTHER" id="PTHR13800">
    <property type="entry name" value="TRANSIENT RECEPTOR POTENTIAL CATION CHANNEL, SUBFAMILY M, MEMBER 6"/>
    <property type="match status" value="1"/>
</dbReference>
<dbReference type="InterPro" id="IPR057366">
    <property type="entry name" value="TRPM-like"/>
</dbReference>
<reference evidence="12" key="1">
    <citation type="submission" date="2021-02" db="EMBL/GenBank/DDBJ databases">
        <authorList>
            <person name="Nowell W R."/>
        </authorList>
    </citation>
    <scope>NUCLEOTIDE SEQUENCE</scope>
</reference>
<feature type="transmembrane region" description="Helical" evidence="8">
    <location>
        <begin position="967"/>
        <end position="989"/>
    </location>
</feature>
<dbReference type="Gene3D" id="2.60.60.20">
    <property type="entry name" value="PLAT/LH2 domain"/>
    <property type="match status" value="1"/>
</dbReference>
<sequence length="1319" mass="152553">MNSQNTTCVLNLNHKKLYLKNSIEKLSIQKRTCDVFTAQELDGLAKELCECNRWHDEHELCRKKDNQAWLLETPKWKWETHTACLPTDAYGLLKGSNAPYIRCDIQTNPDKLALVMFDVWKMFKPHLIMCIIGGFGSTMNVQLEKEFIQGITDAALSSSKVSYTFIDQKQLFTYLDGWLITNGYKDEIVPRLVGEAIYKNKLKNLRVDMNGQNEKSNKEIYAVGVSKWANVKHRNELVTTVSQEEKDYRLKKKIGNQELEQHHTQFILLDDGSLNPSDVGRYRSQLARTISSGAHRAIPLVTIVVAGGLHTLCTIFDDLLAKTPVLVIDGTGAIADLLSKFLKRGEEAEVKGIRLTNEDDEVDWKLLDDDASESDKWTDMINKELQKKLLQEFKSQIGEIRQELRKIYEIEELNKMRSYKKLISGSLQPAQERYLQQMVFRFMYCLQNKNEIRSNIKVFSFNKNNNNTLYDLIYETYVQARENLADKNSKPLSTEDQLRVALKWSHAQAATESLNEHMKNNTDPEQRRKVFIKALLQAKPAFVDNFLKLRFDLQKTLVVKMEVQLLQTERPKKLHNGWKWKSVSHSFLNQYEFNYLEELFRKSKSDQLYKLDKIVPSSKLSRLDYLNDALKYLIGDYMVPLYTSETITLPVEFLSIAPISSVQEHQQDCREEKASGNKNDVLLEYISRDLFLWSILTHRMDMAKLFLSNMKTRICAALVASKILRTICKKVYDNEARNKLELEAEDFETFAIECLKCCYDDDKEYACELVIRKIELFGGITCLQVAAAADNKKFLHEETCQTLLTNIWYDRIEPLREKYVFYFNLITFNLLHSITQSDTHDVNTNNQDMIAEGKSTAKRLNEIGINYTDDYGKDSTWWQRVRHFHWSPVAKYSYNCIGYLWFLLIFSYFMLFNFDPISSVGYKIHWTEVLTILTITTMLVEDLQQFILQDSRRLGKFKTYFDFNNQLSNLAIVLPAYILFYAGLALRFIYGDVNSFSTARATLLLCARIVLAYDLELWFIRSLLFVGVAQDLGPKLVMIRKMVRVSFHRAPSIGLLPFAEMIAADEERTESEWLEFESYSTNDYVRRLNGSDSLSSTEIPSRQEVDLLTEDQTKGTTLQLATLSDKIDILNTEINSLRTSSERHKVHSENMNKSLTWIVNAIDRVKMSKDAPPVLHDPNSSVIDNVGQKGKYTVHLFGDKINKALFDNNSRQKLRIIMCNEYDNSGPLILNKSCQKGSKDEAEVDQQEYIFHVESMYLGDLEKIKIMDNEISGVERIIVADRKTKKNYYFYCGTTINQDIPEMGLALPSRNTISSSAEF</sequence>
<dbReference type="Pfam" id="PF25508">
    <property type="entry name" value="TRPM2"/>
    <property type="match status" value="1"/>
</dbReference>
<keyword evidence="5" id="KW-0406">Ion transport</keyword>
<dbReference type="Pfam" id="PF18139">
    <property type="entry name" value="LSDAT_euk"/>
    <property type="match status" value="1"/>
</dbReference>
<dbReference type="InterPro" id="IPR050927">
    <property type="entry name" value="TRPM"/>
</dbReference>
<evidence type="ECO:0000256" key="2">
    <source>
        <dbReference type="ARBA" id="ARBA00022448"/>
    </source>
</evidence>
<evidence type="ECO:0000256" key="5">
    <source>
        <dbReference type="ARBA" id="ARBA00023065"/>
    </source>
</evidence>
<dbReference type="InterPro" id="IPR041491">
    <property type="entry name" value="TRPM_SLOG"/>
</dbReference>
<dbReference type="EMBL" id="CAJOBA010000870">
    <property type="protein sequence ID" value="CAF3561831.1"/>
    <property type="molecule type" value="Genomic_DNA"/>
</dbReference>
<feature type="domain" description="TRPM SLOG" evidence="9">
    <location>
        <begin position="98"/>
        <end position="342"/>
    </location>
</feature>
<evidence type="ECO:0000313" key="11">
    <source>
        <dbReference type="EMBL" id="CAF0780312.1"/>
    </source>
</evidence>
<keyword evidence="7" id="KW-0407">Ion channel</keyword>
<organism evidence="12 13">
    <name type="scientific">Didymodactylos carnosus</name>
    <dbReference type="NCBI Taxonomy" id="1234261"/>
    <lineage>
        <taxon>Eukaryota</taxon>
        <taxon>Metazoa</taxon>
        <taxon>Spiralia</taxon>
        <taxon>Gnathifera</taxon>
        <taxon>Rotifera</taxon>
        <taxon>Eurotatoria</taxon>
        <taxon>Bdelloidea</taxon>
        <taxon>Philodinida</taxon>
        <taxon>Philodinidae</taxon>
        <taxon>Didymodactylos</taxon>
    </lineage>
</organism>
<evidence type="ECO:0000256" key="6">
    <source>
        <dbReference type="ARBA" id="ARBA00023136"/>
    </source>
</evidence>
<evidence type="ECO:0000256" key="4">
    <source>
        <dbReference type="ARBA" id="ARBA00022989"/>
    </source>
</evidence>
<name>A0A8S2GWL5_9BILA</name>
<accession>A0A8S2GWL5</accession>
<evidence type="ECO:0000259" key="9">
    <source>
        <dbReference type="Pfam" id="PF18139"/>
    </source>
</evidence>
<gene>
    <name evidence="11" type="ORF">OVA965_LOCUS3568</name>
    <name evidence="12" type="ORF">TMI583_LOCUS3567</name>
</gene>
<feature type="transmembrane region" description="Helical" evidence="8">
    <location>
        <begin position="892"/>
        <end position="914"/>
    </location>
</feature>
<evidence type="ECO:0000256" key="3">
    <source>
        <dbReference type="ARBA" id="ARBA00022692"/>
    </source>
</evidence>
<keyword evidence="2" id="KW-0813">Transport</keyword>
<feature type="domain" description="TRPM-like" evidence="10">
    <location>
        <begin position="528"/>
        <end position="795"/>
    </location>
</feature>
<feature type="non-terminal residue" evidence="12">
    <location>
        <position position="1"/>
    </location>
</feature>
<dbReference type="PANTHER" id="PTHR13800:SF12">
    <property type="entry name" value="TRANSIENT RECEPTOR POTENTIAL CATION CHANNEL SUBFAMILY M MEMBER-LIKE 2"/>
    <property type="match status" value="1"/>
</dbReference>
<evidence type="ECO:0000313" key="12">
    <source>
        <dbReference type="EMBL" id="CAF3561831.1"/>
    </source>
</evidence>
<evidence type="ECO:0000256" key="7">
    <source>
        <dbReference type="ARBA" id="ARBA00023303"/>
    </source>
</evidence>
<dbReference type="Proteomes" id="UP000682733">
    <property type="component" value="Unassembled WGS sequence"/>
</dbReference>
<dbReference type="GO" id="GO:0005886">
    <property type="term" value="C:plasma membrane"/>
    <property type="evidence" value="ECO:0007669"/>
    <property type="project" value="TreeGrafter"/>
</dbReference>
<evidence type="ECO:0000256" key="1">
    <source>
        <dbReference type="ARBA" id="ARBA00004141"/>
    </source>
</evidence>
<dbReference type="GO" id="GO:0099604">
    <property type="term" value="F:ligand-gated calcium channel activity"/>
    <property type="evidence" value="ECO:0007669"/>
    <property type="project" value="TreeGrafter"/>
</dbReference>
<keyword evidence="6 8" id="KW-0472">Membrane</keyword>
<dbReference type="Proteomes" id="UP000677228">
    <property type="component" value="Unassembled WGS sequence"/>
</dbReference>
<keyword evidence="4 8" id="KW-1133">Transmembrane helix</keyword>
<comment type="subcellular location">
    <subcellularLocation>
        <location evidence="1">Membrane</location>
        <topology evidence="1">Multi-pass membrane protein</topology>
    </subcellularLocation>
</comment>